<evidence type="ECO:0000313" key="2">
    <source>
        <dbReference type="EMBL" id="KKM22403.1"/>
    </source>
</evidence>
<reference evidence="2" key="1">
    <citation type="journal article" date="2015" name="Nature">
        <title>Complex archaea that bridge the gap between prokaryotes and eukaryotes.</title>
        <authorList>
            <person name="Spang A."/>
            <person name="Saw J.H."/>
            <person name="Jorgensen S.L."/>
            <person name="Zaremba-Niedzwiedzka K."/>
            <person name="Martijn J."/>
            <person name="Lind A.E."/>
            <person name="van Eijk R."/>
            <person name="Schleper C."/>
            <person name="Guy L."/>
            <person name="Ettema T.J."/>
        </authorList>
    </citation>
    <scope>NUCLEOTIDE SEQUENCE</scope>
</reference>
<sequence>TGGFVVEGLCRLLANSDLALLLVDHDRVEPHNLRRQNFFEGDLGKFKSQALAERMARQYGRPVGYSVYPYDRNLLNEPTSIGMSIQRGIIIGCVDNPAARRSIAEGIQWGDWWLDAGNGHQSGQVLIGNTRTVDGLEEAFSQKDGTVDKLPLPSLQLPSLLHQPTKPVTRQRDCAEAVEDEEQSPLINQMMATLVLEFMYRLLKGTLTWMGAYIDMEAGILKTVPAEPETVAMMFGVKVDTLIVKMQNCSRGSFPAPRRR</sequence>
<evidence type="ECO:0000259" key="1">
    <source>
        <dbReference type="Pfam" id="PF00899"/>
    </source>
</evidence>
<organism evidence="2">
    <name type="scientific">marine sediment metagenome</name>
    <dbReference type="NCBI Taxonomy" id="412755"/>
    <lineage>
        <taxon>unclassified sequences</taxon>
        <taxon>metagenomes</taxon>
        <taxon>ecological metagenomes</taxon>
    </lineage>
</organism>
<dbReference type="Gene3D" id="3.40.50.720">
    <property type="entry name" value="NAD(P)-binding Rossmann-like Domain"/>
    <property type="match status" value="1"/>
</dbReference>
<feature type="domain" description="THIF-type NAD/FAD binding fold" evidence="1">
    <location>
        <begin position="20"/>
        <end position="117"/>
    </location>
</feature>
<dbReference type="GO" id="GO:0008641">
    <property type="term" value="F:ubiquitin-like modifier activating enzyme activity"/>
    <property type="evidence" value="ECO:0007669"/>
    <property type="project" value="InterPro"/>
</dbReference>
<dbReference type="SUPFAM" id="SSF69572">
    <property type="entry name" value="Activating enzymes of the ubiquitin-like proteins"/>
    <property type="match status" value="1"/>
</dbReference>
<accession>A0A0F9KJN6</accession>
<dbReference type="AlphaFoldDB" id="A0A0F9KJN6"/>
<dbReference type="InterPro" id="IPR035985">
    <property type="entry name" value="Ubiquitin-activating_enz"/>
</dbReference>
<comment type="caution">
    <text evidence="2">The sequence shown here is derived from an EMBL/GenBank/DDBJ whole genome shotgun (WGS) entry which is preliminary data.</text>
</comment>
<gene>
    <name evidence="2" type="ORF">LCGC14_1625750</name>
</gene>
<name>A0A0F9KJN6_9ZZZZ</name>
<protein>
    <recommendedName>
        <fullName evidence="1">THIF-type NAD/FAD binding fold domain-containing protein</fullName>
    </recommendedName>
</protein>
<feature type="non-terminal residue" evidence="2">
    <location>
        <position position="1"/>
    </location>
</feature>
<dbReference type="EMBL" id="LAZR01013339">
    <property type="protein sequence ID" value="KKM22403.1"/>
    <property type="molecule type" value="Genomic_DNA"/>
</dbReference>
<dbReference type="InterPro" id="IPR000594">
    <property type="entry name" value="ThiF_NAD_FAD-bd"/>
</dbReference>
<dbReference type="Pfam" id="PF00899">
    <property type="entry name" value="ThiF"/>
    <property type="match status" value="1"/>
</dbReference>
<proteinExistence type="predicted"/>